<name>A0ABT6FIW8_9BACT</name>
<proteinExistence type="predicted"/>
<dbReference type="Proteomes" id="UP001216907">
    <property type="component" value="Unassembled WGS sequence"/>
</dbReference>
<comment type="caution">
    <text evidence="2">The sequence shown here is derived from an EMBL/GenBank/DDBJ whole genome shotgun (WGS) entry which is preliminary data.</text>
</comment>
<evidence type="ECO:0000256" key="1">
    <source>
        <dbReference type="SAM" id="Phobius"/>
    </source>
</evidence>
<keyword evidence="3" id="KW-1185">Reference proteome</keyword>
<feature type="transmembrane region" description="Helical" evidence="1">
    <location>
        <begin position="329"/>
        <end position="354"/>
    </location>
</feature>
<feature type="transmembrane region" description="Helical" evidence="1">
    <location>
        <begin position="397"/>
        <end position="414"/>
    </location>
</feature>
<keyword evidence="1" id="KW-0812">Transmembrane</keyword>
<feature type="transmembrane region" description="Helical" evidence="1">
    <location>
        <begin position="270"/>
        <end position="292"/>
    </location>
</feature>
<accession>A0ABT6FIW8</accession>
<keyword evidence="1" id="KW-1133">Transmembrane helix</keyword>
<protein>
    <submittedName>
        <fullName evidence="2">Uncharacterized protein</fullName>
    </submittedName>
</protein>
<gene>
    <name evidence="2" type="ORF">PZE19_27490</name>
</gene>
<feature type="transmembrane region" description="Helical" evidence="1">
    <location>
        <begin position="223"/>
        <end position="245"/>
    </location>
</feature>
<organism evidence="2 3">
    <name type="scientific">Paludisphaera mucosa</name>
    <dbReference type="NCBI Taxonomy" id="3030827"/>
    <lineage>
        <taxon>Bacteria</taxon>
        <taxon>Pseudomonadati</taxon>
        <taxon>Planctomycetota</taxon>
        <taxon>Planctomycetia</taxon>
        <taxon>Isosphaerales</taxon>
        <taxon>Isosphaeraceae</taxon>
        <taxon>Paludisphaera</taxon>
    </lineage>
</organism>
<evidence type="ECO:0000313" key="3">
    <source>
        <dbReference type="Proteomes" id="UP001216907"/>
    </source>
</evidence>
<dbReference type="EMBL" id="JARRAG010000002">
    <property type="protein sequence ID" value="MDG3007523.1"/>
    <property type="molecule type" value="Genomic_DNA"/>
</dbReference>
<feature type="transmembrane region" description="Helical" evidence="1">
    <location>
        <begin position="366"/>
        <end position="385"/>
    </location>
</feature>
<dbReference type="RefSeq" id="WP_277863801.1">
    <property type="nucleotide sequence ID" value="NZ_JARRAG010000002.1"/>
</dbReference>
<sequence>MRAWTWAIVAAAGFGLMATTHQRRMATDPAAPWAAALMVIGEAEPPDAPEGVSALKARVVLLPLAEQSGSLVKAIAGGDPKNASRLATVIRPKLIELPPEEVAGLAPWLRSGRTPEPGGDEVLAGAGAEGADLHVAGRTLKVVGSLRPDVALFAGSYLVPASPKLDEVFQAGGKEVETAAAALIRFGDGRAGALTVGERIAEVYPTDRFQLLTPRIRPDADAFHLYLAGQALFLLGGSGLLIGLYRRLAARAALPILADPLREIAGRPGLIWGVHLVYFGLYVAGSLAAYAAPDLNTLLMSNVTAAVGGGGRGPLAAAGRAYRSGNIPYAALVTFAVNFPLGSLTMITLPSLIVPGSGALLSMFRATLWGLLLGPTEAIMAGRMIPHSGTLLLEGEGYILATFFALLVPIYLFGRGPIRVKPADPDAETLAEPEPPTPREGFGRRFVRAVVVNFQGNVLVAIVLIVAACYEAAEVIHLAGF</sequence>
<keyword evidence="1" id="KW-0472">Membrane</keyword>
<feature type="transmembrane region" description="Helical" evidence="1">
    <location>
        <begin position="449"/>
        <end position="473"/>
    </location>
</feature>
<reference evidence="2 3" key="1">
    <citation type="submission" date="2023-03" db="EMBL/GenBank/DDBJ databases">
        <title>Paludisphaera mucosa sp. nov. a novel planctomycete from northern fen.</title>
        <authorList>
            <person name="Ivanova A."/>
        </authorList>
    </citation>
    <scope>NUCLEOTIDE SEQUENCE [LARGE SCALE GENOMIC DNA]</scope>
    <source>
        <strain evidence="2 3">Pla2</strain>
    </source>
</reference>
<evidence type="ECO:0000313" key="2">
    <source>
        <dbReference type="EMBL" id="MDG3007523.1"/>
    </source>
</evidence>